<dbReference type="EMBL" id="JAXGFP010000007">
    <property type="protein sequence ID" value="MEG3185014.1"/>
    <property type="molecule type" value="Genomic_DNA"/>
</dbReference>
<sequence>MKSLPSGVLAAALLVTSTPPGIAPAHAQSRGIQRCEAVDGTAIYTDRACASLGATSSPMSGELLTRLASSGDDLDPGMFGARRAPSVARRSLASGCARSSTQLSMDLQGAWALGDVNRIAESYHWVGLDTGRARTIMQRLDRLAAQPLWQAHYFDARIGGAMHYADATAAAPSTAGVMQLVFADGASRQVQDFDVRRYHGCYFIEF</sequence>
<dbReference type="Proteomes" id="UP001355056">
    <property type="component" value="Unassembled WGS sequence"/>
</dbReference>
<comment type="caution">
    <text evidence="1">The sequence shown here is derived from an EMBL/GenBank/DDBJ whole genome shotgun (WGS) entry which is preliminary data.</text>
</comment>
<accession>A0ABU7Z1G8</accession>
<evidence type="ECO:0000313" key="2">
    <source>
        <dbReference type="Proteomes" id="UP001355056"/>
    </source>
</evidence>
<reference evidence="1 2" key="1">
    <citation type="journal article" date="2016" name="Int. J. Syst. Evol. Microbiol.">
        <title>Lysobacter erysipheiresistens sp. nov., an antagonist of powdery mildew, isolated from tobacco-cultivated soil.</title>
        <authorList>
            <person name="Xie B."/>
            <person name="Li T."/>
            <person name="Lin X."/>
            <person name="Wang C.J."/>
            <person name="Chen Y.J."/>
            <person name="Liu W.J."/>
            <person name="Zhao Z.W."/>
        </authorList>
    </citation>
    <scope>NUCLEOTIDE SEQUENCE [LARGE SCALE GENOMIC DNA]</scope>
    <source>
        <strain evidence="1 2">RS-LYSO-3</strain>
    </source>
</reference>
<name>A0ABU7Z1G8_9GAMM</name>
<protein>
    <recommendedName>
        <fullName evidence="3">DUF4124 domain-containing protein</fullName>
    </recommendedName>
</protein>
<keyword evidence="2" id="KW-1185">Reference proteome</keyword>
<dbReference type="RefSeq" id="WP_332618076.1">
    <property type="nucleotide sequence ID" value="NZ_JAXGFP010000007.1"/>
</dbReference>
<evidence type="ECO:0000313" key="1">
    <source>
        <dbReference type="EMBL" id="MEG3185014.1"/>
    </source>
</evidence>
<evidence type="ECO:0008006" key="3">
    <source>
        <dbReference type="Google" id="ProtNLM"/>
    </source>
</evidence>
<organism evidence="1 2">
    <name type="scientific">Novilysobacter erysipheiresistens</name>
    <dbReference type="NCBI Taxonomy" id="1749332"/>
    <lineage>
        <taxon>Bacteria</taxon>
        <taxon>Pseudomonadati</taxon>
        <taxon>Pseudomonadota</taxon>
        <taxon>Gammaproteobacteria</taxon>
        <taxon>Lysobacterales</taxon>
        <taxon>Lysobacteraceae</taxon>
        <taxon>Novilysobacter</taxon>
    </lineage>
</organism>
<gene>
    <name evidence="1" type="ORF">SNE34_13455</name>
</gene>
<proteinExistence type="predicted"/>